<dbReference type="PANTHER" id="PTHR42736:SF1">
    <property type="entry name" value="PROTEIN-GLUTAMINE GAMMA-GLUTAMYLTRANSFERASE"/>
    <property type="match status" value="1"/>
</dbReference>
<feature type="transmembrane region" description="Helical" evidence="1">
    <location>
        <begin position="153"/>
        <end position="178"/>
    </location>
</feature>
<feature type="transmembrane region" description="Helical" evidence="1">
    <location>
        <begin position="49"/>
        <end position="70"/>
    </location>
</feature>
<evidence type="ECO:0000313" key="3">
    <source>
        <dbReference type="EMBL" id="AXA83764.1"/>
    </source>
</evidence>
<feature type="transmembrane region" description="Helical" evidence="1">
    <location>
        <begin position="123"/>
        <end position="141"/>
    </location>
</feature>
<feature type="transmembrane region" description="Helical" evidence="1">
    <location>
        <begin position="534"/>
        <end position="554"/>
    </location>
</feature>
<dbReference type="InterPro" id="IPR052901">
    <property type="entry name" value="Bact_TGase-like"/>
</dbReference>
<dbReference type="Pfam" id="PF01841">
    <property type="entry name" value="Transglut_core"/>
    <property type="match status" value="1"/>
</dbReference>
<evidence type="ECO:0000256" key="1">
    <source>
        <dbReference type="SAM" id="Phobius"/>
    </source>
</evidence>
<gene>
    <name evidence="3" type="ORF">DCD74_02830</name>
</gene>
<dbReference type="Pfam" id="PF11992">
    <property type="entry name" value="TgpA_N"/>
    <property type="match status" value="1"/>
</dbReference>
<dbReference type="AlphaFoldDB" id="A0A344J404"/>
<proteinExistence type="predicted"/>
<evidence type="ECO:0000313" key="4">
    <source>
        <dbReference type="Proteomes" id="UP000251842"/>
    </source>
</evidence>
<keyword evidence="1" id="KW-1133">Transmembrane helix</keyword>
<accession>A0A344J404</accession>
<protein>
    <submittedName>
        <fullName evidence="3">DUF3488 domain-containing protein</fullName>
    </submittedName>
</protein>
<dbReference type="InterPro" id="IPR002931">
    <property type="entry name" value="Transglutaminase-like"/>
</dbReference>
<dbReference type="SUPFAM" id="SSF54001">
    <property type="entry name" value="Cysteine proteinases"/>
    <property type="match status" value="1"/>
</dbReference>
<name>A0A344J404_9GAMM</name>
<sequence>MSFDLATRRLLLLTLAIALAPLLLQLPGQVALAVIATAVLMVAANWKRTLPGVLKLGTAIAAVFAVFSAFDFQLGRDTGCALLAAMLAIKPAETRSLRDARSLVGFSLFAPFAAFLLDQGPVSLLLGLAAVVAGLLALQRLADVESGIDTPAFGRGLLGIGKLVALGLPLTLAAFWLFPRMASPLWGVPDRASAKIGLSDSMAPGDWLDLMVDDSPALRVRFDGPVPAREQLYWRGPVLWDFDGREWTMSKPAPAARPARIETAGPGWHYQLEVEPSERRFLTALDVPMAAPTGSTPSPDGNLLATERLQAVTRWQLHSAPARTFDAVLDDADRRRALAFPRAFNPRAQHLALQWRSETGGNAVAIVGKAMTMVNDELAYSLAAPALGRDTVDEFLFQTKTGYCEHFSSAFVFLMRAAGVPARVVTGYAGGYRNPVGDYWIVRNSDAHAWAEVWLAGRGWVRVDPTGAVAPERIYDTAADRVPGRIGSFDGLTPVWNAADFLRRGWNDFVLGFNADRQSRMFRWLGVRKLSPEALAGLFAVAALLTLGWMLWWLRRGTRDRDPLLRAWHRLSSRYQRLGLAREASEPALDWATRIARARPQDADAINALATRFSQRRYARAEATSTLIRDLDAFRPKR</sequence>
<reference evidence="4" key="1">
    <citation type="submission" date="2018-05" db="EMBL/GenBank/DDBJ databases">
        <title>Luteimonas pekinense sp. nov., isolated from human Meibomian gland secretions, Beijing, China.</title>
        <authorList>
            <person name="Wen T."/>
            <person name="Bai H."/>
            <person name="Lv H."/>
        </authorList>
    </citation>
    <scope>NUCLEOTIDE SEQUENCE [LARGE SCALE GENOMIC DNA]</scope>
    <source>
        <strain evidence="4">83-4</strain>
    </source>
</reference>
<keyword evidence="1" id="KW-0812">Transmembrane</keyword>
<dbReference type="InterPro" id="IPR021878">
    <property type="entry name" value="TgpA_N"/>
</dbReference>
<organism evidence="3 4">
    <name type="scientific">Solilutibacter oculi</name>
    <dbReference type="NCBI Taxonomy" id="2698682"/>
    <lineage>
        <taxon>Bacteria</taxon>
        <taxon>Pseudomonadati</taxon>
        <taxon>Pseudomonadota</taxon>
        <taxon>Gammaproteobacteria</taxon>
        <taxon>Lysobacterales</taxon>
        <taxon>Lysobacteraceae</taxon>
        <taxon>Solilutibacter</taxon>
    </lineage>
</organism>
<dbReference type="OrthoDB" id="9804872at2"/>
<dbReference type="Gene3D" id="3.10.620.30">
    <property type="match status" value="1"/>
</dbReference>
<dbReference type="InterPro" id="IPR038765">
    <property type="entry name" value="Papain-like_cys_pep_sf"/>
</dbReference>
<feature type="domain" description="Transglutaminase-like" evidence="2">
    <location>
        <begin position="396"/>
        <end position="467"/>
    </location>
</feature>
<dbReference type="SMART" id="SM00460">
    <property type="entry name" value="TGc"/>
    <property type="match status" value="1"/>
</dbReference>
<dbReference type="RefSeq" id="WP_112925979.1">
    <property type="nucleotide sequence ID" value="NZ_CP029556.1"/>
</dbReference>
<dbReference type="KEGG" id="lue:DCD74_02830"/>
<dbReference type="InterPro" id="IPR025403">
    <property type="entry name" value="TgpA-like_C"/>
</dbReference>
<dbReference type="PANTHER" id="PTHR42736">
    <property type="entry name" value="PROTEIN-GLUTAMINE GAMMA-GLUTAMYLTRANSFERASE"/>
    <property type="match status" value="1"/>
</dbReference>
<keyword evidence="1" id="KW-0472">Membrane</keyword>
<dbReference type="EMBL" id="CP029556">
    <property type="protein sequence ID" value="AXA83764.1"/>
    <property type="molecule type" value="Genomic_DNA"/>
</dbReference>
<dbReference type="Proteomes" id="UP000251842">
    <property type="component" value="Chromosome"/>
</dbReference>
<keyword evidence="4" id="KW-1185">Reference proteome</keyword>
<evidence type="ECO:0000259" key="2">
    <source>
        <dbReference type="SMART" id="SM00460"/>
    </source>
</evidence>
<dbReference type="Pfam" id="PF13559">
    <property type="entry name" value="DUF4129"/>
    <property type="match status" value="1"/>
</dbReference>